<feature type="non-terminal residue" evidence="1">
    <location>
        <position position="1"/>
    </location>
</feature>
<gene>
    <name evidence="1" type="ORF">METZ01_LOCUS51250</name>
</gene>
<dbReference type="AlphaFoldDB" id="A0A381S2T4"/>
<organism evidence="1">
    <name type="scientific">marine metagenome</name>
    <dbReference type="NCBI Taxonomy" id="408172"/>
    <lineage>
        <taxon>unclassified sequences</taxon>
        <taxon>metagenomes</taxon>
        <taxon>ecological metagenomes</taxon>
    </lineage>
</organism>
<sequence length="88" mass="9741">VIRISDEAMHHDQLESHINMGETTTMTNLPSDVFDVRSEAKGAHWIAWVVLSGHDTPDGSVVLVGQTQEEAETRARQWAENRVASTDA</sequence>
<name>A0A381S2T4_9ZZZZ</name>
<dbReference type="EMBL" id="UINC01002601">
    <property type="protein sequence ID" value="SUZ98396.1"/>
    <property type="molecule type" value="Genomic_DNA"/>
</dbReference>
<protein>
    <submittedName>
        <fullName evidence="1">Uncharacterized protein</fullName>
    </submittedName>
</protein>
<accession>A0A381S2T4</accession>
<reference evidence="1" key="1">
    <citation type="submission" date="2018-05" db="EMBL/GenBank/DDBJ databases">
        <authorList>
            <person name="Lanie J.A."/>
            <person name="Ng W.-L."/>
            <person name="Kazmierczak K.M."/>
            <person name="Andrzejewski T.M."/>
            <person name="Davidsen T.M."/>
            <person name="Wayne K.J."/>
            <person name="Tettelin H."/>
            <person name="Glass J.I."/>
            <person name="Rusch D."/>
            <person name="Podicherti R."/>
            <person name="Tsui H.-C.T."/>
            <person name="Winkler M.E."/>
        </authorList>
    </citation>
    <scope>NUCLEOTIDE SEQUENCE</scope>
</reference>
<proteinExistence type="predicted"/>
<evidence type="ECO:0000313" key="1">
    <source>
        <dbReference type="EMBL" id="SUZ98396.1"/>
    </source>
</evidence>